<keyword evidence="3 6" id="KW-1133">Transmembrane helix</keyword>
<organism evidence="8 9">
    <name type="scientific">Batillaria attramentaria</name>
    <dbReference type="NCBI Taxonomy" id="370345"/>
    <lineage>
        <taxon>Eukaryota</taxon>
        <taxon>Metazoa</taxon>
        <taxon>Spiralia</taxon>
        <taxon>Lophotrochozoa</taxon>
        <taxon>Mollusca</taxon>
        <taxon>Gastropoda</taxon>
        <taxon>Caenogastropoda</taxon>
        <taxon>Sorbeoconcha</taxon>
        <taxon>Cerithioidea</taxon>
        <taxon>Batillariidae</taxon>
        <taxon>Batillaria</taxon>
    </lineage>
</organism>
<dbReference type="EMBL" id="JACVVK020000087">
    <property type="protein sequence ID" value="KAK7494015.1"/>
    <property type="molecule type" value="Genomic_DNA"/>
</dbReference>
<evidence type="ECO:0000256" key="3">
    <source>
        <dbReference type="ARBA" id="ARBA00022989"/>
    </source>
</evidence>
<feature type="transmembrane region" description="Helical" evidence="6">
    <location>
        <begin position="220"/>
        <end position="245"/>
    </location>
</feature>
<feature type="transmembrane region" description="Helical" evidence="6">
    <location>
        <begin position="189"/>
        <end position="214"/>
    </location>
</feature>
<dbReference type="PANTHER" id="PTHR13439:SF4">
    <property type="entry name" value="TLC DOMAIN-CONTAINING PROTEIN"/>
    <property type="match status" value="1"/>
</dbReference>
<evidence type="ECO:0000256" key="2">
    <source>
        <dbReference type="ARBA" id="ARBA00022692"/>
    </source>
</evidence>
<dbReference type="PROSITE" id="PS50922">
    <property type="entry name" value="TLC"/>
    <property type="match status" value="1"/>
</dbReference>
<comment type="caution">
    <text evidence="8">The sequence shown here is derived from an EMBL/GenBank/DDBJ whole genome shotgun (WGS) entry which is preliminary data.</text>
</comment>
<sequence length="305" mass="34925">MDANADLALQDELYPELDDRIGVGVIVITIAFFFVVNAVILRLSQRVVTLKMTSQWRWRNLAVSWVHADICALGIWYCYAHYRHHIQVLTDMIDLRPYPAYILLAFSTGYFLYDFLDHILQGQSMKQWEVTLHHIAVLFIFGYNLLFHTSVAFSVLALIVEINSVFLHFRKLLQMVQLPFSHWLYRTTVALNLVTFVFFRGAAMVLIWAGLLYSRHKFSVVYFVALGLVMVFMIVLNPVLFWRLLRSDVLRGRRKTRVQQKEADGHVVQNGDPTGTATAAARISENVSRGLGCQSDGTCCKSKTS</sequence>
<dbReference type="Pfam" id="PF03798">
    <property type="entry name" value="TRAM_LAG1_CLN8"/>
    <property type="match status" value="1"/>
</dbReference>
<dbReference type="SMART" id="SM00724">
    <property type="entry name" value="TLC"/>
    <property type="match status" value="1"/>
</dbReference>
<evidence type="ECO:0000313" key="8">
    <source>
        <dbReference type="EMBL" id="KAK7494015.1"/>
    </source>
</evidence>
<feature type="transmembrane region" description="Helical" evidence="6">
    <location>
        <begin position="98"/>
        <end position="116"/>
    </location>
</feature>
<proteinExistence type="predicted"/>
<dbReference type="InterPro" id="IPR006634">
    <property type="entry name" value="TLC-dom"/>
</dbReference>
<evidence type="ECO:0000313" key="9">
    <source>
        <dbReference type="Proteomes" id="UP001519460"/>
    </source>
</evidence>
<keyword evidence="4 5" id="KW-0472">Membrane</keyword>
<dbReference type="PANTHER" id="PTHR13439">
    <property type="entry name" value="CT120 PROTEIN"/>
    <property type="match status" value="1"/>
</dbReference>
<evidence type="ECO:0000259" key="7">
    <source>
        <dbReference type="PROSITE" id="PS50922"/>
    </source>
</evidence>
<dbReference type="AlphaFoldDB" id="A0ABD0L3G3"/>
<evidence type="ECO:0000256" key="5">
    <source>
        <dbReference type="PROSITE-ProRule" id="PRU00205"/>
    </source>
</evidence>
<feature type="transmembrane region" description="Helical" evidence="6">
    <location>
        <begin position="62"/>
        <end position="82"/>
    </location>
</feature>
<keyword evidence="9" id="KW-1185">Reference proteome</keyword>
<protein>
    <recommendedName>
        <fullName evidence="7">TLC domain-containing protein</fullName>
    </recommendedName>
</protein>
<dbReference type="InterPro" id="IPR050846">
    <property type="entry name" value="TLCD"/>
</dbReference>
<dbReference type="Proteomes" id="UP001519460">
    <property type="component" value="Unassembled WGS sequence"/>
</dbReference>
<keyword evidence="2 5" id="KW-0812">Transmembrane</keyword>
<name>A0ABD0L3G3_9CAEN</name>
<accession>A0ABD0L3G3</accession>
<feature type="transmembrane region" description="Helical" evidence="6">
    <location>
        <begin position="20"/>
        <end position="41"/>
    </location>
</feature>
<evidence type="ECO:0000256" key="4">
    <source>
        <dbReference type="ARBA" id="ARBA00023136"/>
    </source>
</evidence>
<comment type="subcellular location">
    <subcellularLocation>
        <location evidence="1">Membrane</location>
        <topology evidence="1">Multi-pass membrane protein</topology>
    </subcellularLocation>
</comment>
<gene>
    <name evidence="8" type="ORF">BaRGS_00014673</name>
</gene>
<evidence type="ECO:0000256" key="1">
    <source>
        <dbReference type="ARBA" id="ARBA00004141"/>
    </source>
</evidence>
<reference evidence="8 9" key="1">
    <citation type="journal article" date="2023" name="Sci. Data">
        <title>Genome assembly of the Korean intertidal mud-creeper Batillaria attramentaria.</title>
        <authorList>
            <person name="Patra A.K."/>
            <person name="Ho P.T."/>
            <person name="Jun S."/>
            <person name="Lee S.J."/>
            <person name="Kim Y."/>
            <person name="Won Y.J."/>
        </authorList>
    </citation>
    <scope>NUCLEOTIDE SEQUENCE [LARGE SCALE GENOMIC DNA]</scope>
    <source>
        <strain evidence="8">Wonlab-2016</strain>
    </source>
</reference>
<dbReference type="GO" id="GO:0016020">
    <property type="term" value="C:membrane"/>
    <property type="evidence" value="ECO:0007669"/>
    <property type="project" value="UniProtKB-SubCell"/>
</dbReference>
<evidence type="ECO:0000256" key="6">
    <source>
        <dbReference type="SAM" id="Phobius"/>
    </source>
</evidence>
<feature type="domain" description="TLC" evidence="7">
    <location>
        <begin position="53"/>
        <end position="253"/>
    </location>
</feature>